<organism evidence="1 2">
    <name type="scientific">Erythrobacter crassostreae</name>
    <dbReference type="NCBI Taxonomy" id="2828328"/>
    <lineage>
        <taxon>Bacteria</taxon>
        <taxon>Pseudomonadati</taxon>
        <taxon>Pseudomonadota</taxon>
        <taxon>Alphaproteobacteria</taxon>
        <taxon>Sphingomonadales</taxon>
        <taxon>Erythrobacteraceae</taxon>
        <taxon>Erythrobacter/Porphyrobacter group</taxon>
        <taxon>Erythrobacter</taxon>
    </lineage>
</organism>
<evidence type="ECO:0000313" key="2">
    <source>
        <dbReference type="Proteomes" id="UP001138681"/>
    </source>
</evidence>
<comment type="caution">
    <text evidence="1">The sequence shown here is derived from an EMBL/GenBank/DDBJ whole genome shotgun (WGS) entry which is preliminary data.</text>
</comment>
<proteinExistence type="predicted"/>
<dbReference type="Proteomes" id="UP001138681">
    <property type="component" value="Unassembled WGS sequence"/>
</dbReference>
<dbReference type="RefSeq" id="WP_218404721.1">
    <property type="nucleotide sequence ID" value="NZ_JAGSPC010000001.1"/>
</dbReference>
<accession>A0A9X1F3A6</accession>
<protein>
    <submittedName>
        <fullName evidence="1">Uncharacterized protein</fullName>
    </submittedName>
</protein>
<dbReference type="EMBL" id="JAGSPC010000001">
    <property type="protein sequence ID" value="MBV7259500.1"/>
    <property type="molecule type" value="Genomic_DNA"/>
</dbReference>
<dbReference type="AlphaFoldDB" id="A0A9X1F3A6"/>
<evidence type="ECO:0000313" key="1">
    <source>
        <dbReference type="EMBL" id="MBV7259500.1"/>
    </source>
</evidence>
<reference evidence="1" key="1">
    <citation type="submission" date="2021-04" db="EMBL/GenBank/DDBJ databases">
        <authorList>
            <person name="Pira H."/>
            <person name="Risdian C."/>
            <person name="Wink J."/>
        </authorList>
    </citation>
    <scope>NUCLEOTIDE SEQUENCE</scope>
    <source>
        <strain evidence="1">WH158</strain>
    </source>
</reference>
<sequence length="478" mass="53052">MPKRNLRNPVLFSSHFGIDPDKLASAGLLDPILNSDTQLFIDPLLVRKSDNKHIRKSGKDELYHSLGKVVRLLTISKDEGDAAWIGAFEALDLRERPETGLGYGSSSRSGSSRPPELRHAILRTIKEIISLGVNDLDMIPFMPAFQDDVGADTLSDLATNAMLPTLSKLTEKFSKKHDLAARNWGARYGKRKLPANPFDDRYPIISVPRDLLRELPIATDWSDVKRVISTNRELRENINLMFGNIAKVTVSQRKAALKKAALQSDELLQKLISAVAAAADSYDEKADLDGIFIFRQLLNSNHKAFRNLISAPKGTDKSDLMSVVLAIITVFQDLIEKNDLWKLLWHCDRPRKERAAQLVFFGIAKILCAANNIDINPESNSGGGPVDFAFSRGAKEKLVVEIKLSKGQVVAGYRRQLERYKAAAGTNLAVMLIIDVGGIGRKLRDIEHLAEKARESGDRASEIFVVDAKPQRSASKLR</sequence>
<gene>
    <name evidence="1" type="ORF">KCG46_07935</name>
</gene>
<name>A0A9X1F3A6_9SPHN</name>
<keyword evidence="2" id="KW-1185">Reference proteome</keyword>